<keyword evidence="3 6" id="KW-0812">Transmembrane</keyword>
<accession>A0A1H7T661</accession>
<evidence type="ECO:0000256" key="2">
    <source>
        <dbReference type="ARBA" id="ARBA00022475"/>
    </source>
</evidence>
<keyword evidence="2" id="KW-1003">Cell membrane</keyword>
<feature type="domain" description="Type II secretion system protein GspF" evidence="7">
    <location>
        <begin position="160"/>
        <end position="286"/>
    </location>
</feature>
<proteinExistence type="predicted"/>
<evidence type="ECO:0000313" key="9">
    <source>
        <dbReference type="Proteomes" id="UP000183015"/>
    </source>
</evidence>
<dbReference type="PANTHER" id="PTHR35007">
    <property type="entry name" value="INTEGRAL MEMBRANE PROTEIN-RELATED"/>
    <property type="match status" value="1"/>
</dbReference>
<dbReference type="GO" id="GO:0005886">
    <property type="term" value="C:plasma membrane"/>
    <property type="evidence" value="ECO:0007669"/>
    <property type="project" value="UniProtKB-SubCell"/>
</dbReference>
<feature type="transmembrane region" description="Helical" evidence="6">
    <location>
        <begin position="268"/>
        <end position="288"/>
    </location>
</feature>
<dbReference type="STRING" id="235985.SAMN05414137_11394"/>
<gene>
    <name evidence="8" type="ORF">SAMN05414137_11394</name>
</gene>
<dbReference type="AlphaFoldDB" id="A0A1H7T661"/>
<evidence type="ECO:0000256" key="5">
    <source>
        <dbReference type="ARBA" id="ARBA00023136"/>
    </source>
</evidence>
<keyword evidence="5 6" id="KW-0472">Membrane</keyword>
<reference evidence="9" key="1">
    <citation type="submission" date="2016-10" db="EMBL/GenBank/DDBJ databases">
        <authorList>
            <person name="Varghese N."/>
        </authorList>
    </citation>
    <scope>NUCLEOTIDE SEQUENCE [LARGE SCALE GENOMIC DNA]</scope>
    <source>
        <strain evidence="9">DSM 45096 / BCRC 16803 / CGMCC 4.1857 / CIP 109030 / JCM 12277 / KCTC 19219 / NBRC 100920 / 33214</strain>
    </source>
</reference>
<dbReference type="InterPro" id="IPR018076">
    <property type="entry name" value="T2SS_GspF_dom"/>
</dbReference>
<evidence type="ECO:0000259" key="7">
    <source>
        <dbReference type="Pfam" id="PF00482"/>
    </source>
</evidence>
<dbReference type="PANTHER" id="PTHR35007:SF1">
    <property type="entry name" value="PILUS ASSEMBLY PROTEIN"/>
    <property type="match status" value="1"/>
</dbReference>
<evidence type="ECO:0000256" key="6">
    <source>
        <dbReference type="SAM" id="Phobius"/>
    </source>
</evidence>
<evidence type="ECO:0000256" key="3">
    <source>
        <dbReference type="ARBA" id="ARBA00022692"/>
    </source>
</evidence>
<dbReference type="eggNOG" id="COG4965">
    <property type="taxonomic scope" value="Bacteria"/>
</dbReference>
<dbReference type="RefSeq" id="WP_042444164.1">
    <property type="nucleotide sequence ID" value="NZ_BBPN01000006.1"/>
</dbReference>
<feature type="transmembrane region" description="Helical" evidence="6">
    <location>
        <begin position="92"/>
        <end position="112"/>
    </location>
</feature>
<evidence type="ECO:0000256" key="1">
    <source>
        <dbReference type="ARBA" id="ARBA00004651"/>
    </source>
</evidence>
<dbReference type="OrthoDB" id="5243064at2"/>
<sequence length="292" mass="30647">MITWLVLTGGLAGLGLALFVAELRPAPPQLGSALDRLHPDPVLPGEAAAGVAPTGFYEALGARLRRLPGVTIPQRELALVGRTPERHLAQKLLSALIGLVAFPYVGFVASLAGVSLPVLVPAVCSLALGALMWFLPDLLLRAQAAEARVDHLHAIASYLELVALERAGDRGPAEALISAARVGNGPVLLRIAAALDRALLERRPPWDGLADLATELGLTPLQDLADTMRLAGTDGAAVYKTLRARAANLRAELLSDELAKANAVSERMVLPGTGLVMVFTILVGFPAVSRMM</sequence>
<keyword evidence="4 6" id="KW-1133">Transmembrane helix</keyword>
<keyword evidence="9" id="KW-1185">Reference proteome</keyword>
<evidence type="ECO:0000313" key="8">
    <source>
        <dbReference type="EMBL" id="SEL80228.1"/>
    </source>
</evidence>
<protein>
    <submittedName>
        <fullName evidence="8">Type II secretion system (T2SS), protein F</fullName>
    </submittedName>
</protein>
<comment type="subcellular location">
    <subcellularLocation>
        <location evidence="1">Cell membrane</location>
        <topology evidence="1">Multi-pass membrane protein</topology>
    </subcellularLocation>
</comment>
<feature type="transmembrane region" description="Helical" evidence="6">
    <location>
        <begin position="118"/>
        <end position="135"/>
    </location>
</feature>
<dbReference type="EMBL" id="FOAZ01000013">
    <property type="protein sequence ID" value="SEL80228.1"/>
    <property type="molecule type" value="Genomic_DNA"/>
</dbReference>
<evidence type="ECO:0000256" key="4">
    <source>
        <dbReference type="ARBA" id="ARBA00022989"/>
    </source>
</evidence>
<dbReference type="Pfam" id="PF00482">
    <property type="entry name" value="T2SSF"/>
    <property type="match status" value="1"/>
</dbReference>
<name>A0A1H7T661_STRJI</name>
<dbReference type="Proteomes" id="UP000183015">
    <property type="component" value="Unassembled WGS sequence"/>
</dbReference>
<organism evidence="8 9">
    <name type="scientific">Streptacidiphilus jiangxiensis</name>
    <dbReference type="NCBI Taxonomy" id="235985"/>
    <lineage>
        <taxon>Bacteria</taxon>
        <taxon>Bacillati</taxon>
        <taxon>Actinomycetota</taxon>
        <taxon>Actinomycetes</taxon>
        <taxon>Kitasatosporales</taxon>
        <taxon>Streptomycetaceae</taxon>
        <taxon>Streptacidiphilus</taxon>
    </lineage>
</organism>